<dbReference type="PANTHER" id="PTHR34835">
    <property type="entry name" value="OS07G0283600 PROTEIN-RELATED"/>
    <property type="match status" value="1"/>
</dbReference>
<keyword evidence="3" id="KW-1185">Reference proteome</keyword>
<evidence type="ECO:0000313" key="2">
    <source>
        <dbReference type="EMBL" id="KAL3651938.1"/>
    </source>
</evidence>
<reference evidence="3" key="1">
    <citation type="journal article" date="2024" name="IScience">
        <title>Strigolactones Initiate the Formation of Haustorium-like Structures in Castilleja.</title>
        <authorList>
            <person name="Buerger M."/>
            <person name="Peterson D."/>
            <person name="Chory J."/>
        </authorList>
    </citation>
    <scope>NUCLEOTIDE SEQUENCE [LARGE SCALE GENOMIC DNA]</scope>
</reference>
<accession>A0ABD3EBW7</accession>
<organism evidence="2 3">
    <name type="scientific">Castilleja foliolosa</name>
    <dbReference type="NCBI Taxonomy" id="1961234"/>
    <lineage>
        <taxon>Eukaryota</taxon>
        <taxon>Viridiplantae</taxon>
        <taxon>Streptophyta</taxon>
        <taxon>Embryophyta</taxon>
        <taxon>Tracheophyta</taxon>
        <taxon>Spermatophyta</taxon>
        <taxon>Magnoliopsida</taxon>
        <taxon>eudicotyledons</taxon>
        <taxon>Gunneridae</taxon>
        <taxon>Pentapetalae</taxon>
        <taxon>asterids</taxon>
        <taxon>lamiids</taxon>
        <taxon>Lamiales</taxon>
        <taxon>Orobanchaceae</taxon>
        <taxon>Pedicularideae</taxon>
        <taxon>Castillejinae</taxon>
        <taxon>Castilleja</taxon>
    </lineage>
</organism>
<sequence length="652" mass="72616">MLVEEVEVCDQVNDNIMIDNPGEPGEVTEELVTDNSKTCTDQVTGNMVVQEDDETVKVTKNVVVDPPEKSSTDPESVMDSREGEQNTGISNTTGAKSLEGVPDKGKTVVVADKIVGDGKHDTDSDSYTNLRTRNSGYTLIKTFKDAFDIGLLAAGEFRSDGVRGEATEGRELRVEADDVTHVLGIPNGDTIIKIKSKNIPHPLVTDWRALFPVHLKNTTATHVADKMLSEGLKTIWFKRLFLILITTCLVESCDNGFVITRIIPNFEEPDRARELNWGQYTKKCLAEEVVAWNKNNKKEAFTGPLVFLLALYVDRVDIMDQLVKRVYPTVKGWTCTLLRQREKFEILAGGFGRGYPVDQARPEMNEDHIRSKNRGPPAVDANAPIIEMVQSAPVNINENVNLKKVVDNTEHLLGCKFERPEVAEVTTDAADPLSTWENEDFWSDPEIIALMDGIAKGVGKRDKLASGVGRREELRAMGFDCPPFSLGMTQDYPDVVVQRKNDEAGPITVVKDVDPKGKGKGKTKVSYEQETQDAEDFVEIPSKRVIRNAASMKRSISGCSPYTLRATKAGDRLNKVEKELSYWVMNNDELDSEFVVFDEENFELIRQDIMTLDSGLGVAQSVVDVWSVLMNKREHLRSPSSPGRFFATLDVH</sequence>
<feature type="compositionally biased region" description="Basic and acidic residues" evidence="1">
    <location>
        <begin position="66"/>
        <end position="84"/>
    </location>
</feature>
<evidence type="ECO:0000256" key="1">
    <source>
        <dbReference type="SAM" id="MobiDB-lite"/>
    </source>
</evidence>
<dbReference type="PANTHER" id="PTHR34835:SF34">
    <property type="entry name" value="OS08G0555500 PROTEIN"/>
    <property type="match status" value="1"/>
</dbReference>
<feature type="compositionally biased region" description="Polar residues" evidence="1">
    <location>
        <begin position="85"/>
        <end position="95"/>
    </location>
</feature>
<name>A0ABD3EBW7_9LAMI</name>
<proteinExistence type="predicted"/>
<comment type="caution">
    <text evidence="2">The sequence shown here is derived from an EMBL/GenBank/DDBJ whole genome shotgun (WGS) entry which is preliminary data.</text>
</comment>
<gene>
    <name evidence="2" type="ORF">CASFOL_004940</name>
</gene>
<dbReference type="EMBL" id="JAVIJP010000006">
    <property type="protein sequence ID" value="KAL3651938.1"/>
    <property type="molecule type" value="Genomic_DNA"/>
</dbReference>
<feature type="region of interest" description="Disordered" evidence="1">
    <location>
        <begin position="65"/>
        <end position="101"/>
    </location>
</feature>
<dbReference type="AlphaFoldDB" id="A0ABD3EBW7"/>
<protein>
    <submittedName>
        <fullName evidence="2">Uncharacterized protein</fullName>
    </submittedName>
</protein>
<dbReference type="Proteomes" id="UP001632038">
    <property type="component" value="Unassembled WGS sequence"/>
</dbReference>
<evidence type="ECO:0000313" key="3">
    <source>
        <dbReference type="Proteomes" id="UP001632038"/>
    </source>
</evidence>